<dbReference type="RefSeq" id="WP_145181934.1">
    <property type="nucleotide sequence ID" value="NZ_CP036266.1"/>
</dbReference>
<sequence length="360" mass="39991" precursor="true">MFRFYLSVCVVLIMFFAATSIHAAEKTIDGKIKSVDATKRTISVTDKDKTLDLELSKNTKISAKNKSLNQSSLQAGQSVILKYHDALGIVLEIDVLSPIEKKPEMVVLTELDVNGEECNPWLSPDGDGLTIYYTVKKPLQQTRWIWTAKRKDAESLFENPKRLIPAMDFTLSDDGLEMILFLNKGLYQTTRATVEDNFKRPTRIPSAVIKNGFLAGPCLSSDGLTLICDSMRKGVGPQIQVMSRKTKSSNWSKPEPLKLTPIGKMKYPYISRDGKYLFCTGKDISQGSNIIIHSGRDAEGGFHSASVLNIDGITVRGIFPRYVEATNELFFAGEPENGNGELKLMVLKNFDPEKVIPGSK</sequence>
<gene>
    <name evidence="2" type="ORF">HG66A1_16730</name>
</gene>
<keyword evidence="1" id="KW-0732">Signal</keyword>
<evidence type="ECO:0008006" key="4">
    <source>
        <dbReference type="Google" id="ProtNLM"/>
    </source>
</evidence>
<feature type="signal peptide" evidence="1">
    <location>
        <begin position="1"/>
        <end position="23"/>
    </location>
</feature>
<proteinExistence type="predicted"/>
<protein>
    <recommendedName>
        <fullName evidence="4">WD40-like Beta Propeller Repeat protein</fullName>
    </recommendedName>
</protein>
<dbReference type="SUPFAM" id="SSF82171">
    <property type="entry name" value="DPP6 N-terminal domain-like"/>
    <property type="match status" value="1"/>
</dbReference>
<dbReference type="AlphaFoldDB" id="A0A517PKK0"/>
<feature type="chain" id="PRO_5021732952" description="WD40-like Beta Propeller Repeat protein" evidence="1">
    <location>
        <begin position="24"/>
        <end position="360"/>
    </location>
</feature>
<dbReference type="Proteomes" id="UP000320421">
    <property type="component" value="Chromosome"/>
</dbReference>
<reference evidence="2 3" key="1">
    <citation type="submission" date="2019-02" db="EMBL/GenBank/DDBJ databases">
        <title>Deep-cultivation of Planctomycetes and their phenomic and genomic characterization uncovers novel biology.</title>
        <authorList>
            <person name="Wiegand S."/>
            <person name="Jogler M."/>
            <person name="Boedeker C."/>
            <person name="Pinto D."/>
            <person name="Vollmers J."/>
            <person name="Rivas-Marin E."/>
            <person name="Kohn T."/>
            <person name="Peeters S.H."/>
            <person name="Heuer A."/>
            <person name="Rast P."/>
            <person name="Oberbeckmann S."/>
            <person name="Bunk B."/>
            <person name="Jeske O."/>
            <person name="Meyerdierks A."/>
            <person name="Storesund J.E."/>
            <person name="Kallscheuer N."/>
            <person name="Luecker S."/>
            <person name="Lage O.M."/>
            <person name="Pohl T."/>
            <person name="Merkel B.J."/>
            <person name="Hornburger P."/>
            <person name="Mueller R.-W."/>
            <person name="Bruemmer F."/>
            <person name="Labrenz M."/>
            <person name="Spormann A.M."/>
            <person name="Op den Camp H."/>
            <person name="Overmann J."/>
            <person name="Amann R."/>
            <person name="Jetten M.S.M."/>
            <person name="Mascher T."/>
            <person name="Medema M.H."/>
            <person name="Devos D.P."/>
            <person name="Kaster A.-K."/>
            <person name="Ovreas L."/>
            <person name="Rohde M."/>
            <person name="Galperin M.Y."/>
            <person name="Jogler C."/>
        </authorList>
    </citation>
    <scope>NUCLEOTIDE SEQUENCE [LARGE SCALE GENOMIC DNA]</scope>
    <source>
        <strain evidence="2 3">HG66A1</strain>
    </source>
</reference>
<keyword evidence="3" id="KW-1185">Reference proteome</keyword>
<evidence type="ECO:0000313" key="2">
    <source>
        <dbReference type="EMBL" id="QDT19905.1"/>
    </source>
</evidence>
<evidence type="ECO:0000313" key="3">
    <source>
        <dbReference type="Proteomes" id="UP000320421"/>
    </source>
</evidence>
<dbReference type="OrthoDB" id="291302at2"/>
<evidence type="ECO:0000256" key="1">
    <source>
        <dbReference type="SAM" id="SignalP"/>
    </source>
</evidence>
<name>A0A517PKK0_9PLAN</name>
<accession>A0A517PKK0</accession>
<dbReference type="EMBL" id="CP036266">
    <property type="protein sequence ID" value="QDT19905.1"/>
    <property type="molecule type" value="Genomic_DNA"/>
</dbReference>
<organism evidence="2 3">
    <name type="scientific">Gimesia chilikensis</name>
    <dbReference type="NCBI Taxonomy" id="2605989"/>
    <lineage>
        <taxon>Bacteria</taxon>
        <taxon>Pseudomonadati</taxon>
        <taxon>Planctomycetota</taxon>
        <taxon>Planctomycetia</taxon>
        <taxon>Planctomycetales</taxon>
        <taxon>Planctomycetaceae</taxon>
        <taxon>Gimesia</taxon>
    </lineage>
</organism>